<protein>
    <submittedName>
        <fullName evidence="1 2">Uncharacterized protein</fullName>
    </submittedName>
</protein>
<evidence type="ECO:0000313" key="1">
    <source>
        <dbReference type="EMBL" id="OAV95852.1"/>
    </source>
</evidence>
<gene>
    <name evidence="1" type="ORF">PTTG_26538</name>
</gene>
<organism evidence="1">
    <name type="scientific">Puccinia triticina (isolate 1-1 / race 1 (BBBD))</name>
    <name type="common">Brown leaf rust fungus</name>
    <dbReference type="NCBI Taxonomy" id="630390"/>
    <lineage>
        <taxon>Eukaryota</taxon>
        <taxon>Fungi</taxon>
        <taxon>Dikarya</taxon>
        <taxon>Basidiomycota</taxon>
        <taxon>Pucciniomycotina</taxon>
        <taxon>Pucciniomycetes</taxon>
        <taxon>Pucciniales</taxon>
        <taxon>Pucciniaceae</taxon>
        <taxon>Puccinia</taxon>
    </lineage>
</organism>
<dbReference type="Pfam" id="PF14223">
    <property type="entry name" value="Retrotran_gag_2"/>
    <property type="match status" value="1"/>
</dbReference>
<sequence length="163" mass="18198">MANKAKEETTTHTTVDLNSKMLAPTTKISTARLPILKAPGSNSNYLNWKKVVLWVFKSAKVNHVLTPIVDEANLRHLADKDNTAKIWADLSRAHQDTSTGGRIFWICKLFNARMDGDNFNLHIDSLANSYKRLNSLVTPEKPLTPDDVHNAALLGLLSPDWIP</sequence>
<evidence type="ECO:0000313" key="2">
    <source>
        <dbReference type="EnsemblFungi" id="PTTG_26538-t43_1-p1"/>
    </source>
</evidence>
<dbReference type="OrthoDB" id="2507040at2759"/>
<dbReference type="VEuPathDB" id="FungiDB:PTTG_26538"/>
<dbReference type="AlphaFoldDB" id="A0A180GU74"/>
<keyword evidence="3" id="KW-1185">Reference proteome</keyword>
<proteinExistence type="predicted"/>
<reference evidence="1" key="2">
    <citation type="submission" date="2016-05" db="EMBL/GenBank/DDBJ databases">
        <title>Comparative analysis highlights variable genome content of wheat rusts and divergence of the mating loci.</title>
        <authorList>
            <person name="Cuomo C.A."/>
            <person name="Bakkeren G."/>
            <person name="Szabo L."/>
            <person name="Khalil H."/>
            <person name="Joly D."/>
            <person name="Goldberg J."/>
            <person name="Young S."/>
            <person name="Zeng Q."/>
            <person name="Fellers J."/>
        </authorList>
    </citation>
    <scope>NUCLEOTIDE SEQUENCE [LARGE SCALE GENOMIC DNA]</scope>
    <source>
        <strain evidence="1">1-1 BBBD Race 1</strain>
    </source>
</reference>
<reference evidence="2 3" key="3">
    <citation type="journal article" date="2017" name="G3 (Bethesda)">
        <title>Comparative analysis highlights variable genome content of wheat rusts and divergence of the mating loci.</title>
        <authorList>
            <person name="Cuomo C.A."/>
            <person name="Bakkeren G."/>
            <person name="Khalil H.B."/>
            <person name="Panwar V."/>
            <person name="Joly D."/>
            <person name="Linning R."/>
            <person name="Sakthikumar S."/>
            <person name="Song X."/>
            <person name="Adiconis X."/>
            <person name="Fan L."/>
            <person name="Goldberg J.M."/>
            <person name="Levin J.Z."/>
            <person name="Young S."/>
            <person name="Zeng Q."/>
            <person name="Anikster Y."/>
            <person name="Bruce M."/>
            <person name="Wang M."/>
            <person name="Yin C."/>
            <person name="McCallum B."/>
            <person name="Szabo L.J."/>
            <person name="Hulbert S."/>
            <person name="Chen X."/>
            <person name="Fellers J.P."/>
        </authorList>
    </citation>
    <scope>NUCLEOTIDE SEQUENCE</scope>
    <source>
        <strain evidence="2">isolate 1-1 / race 1 (BBBD)</strain>
        <strain evidence="3">Isolate 1-1 / race 1 (BBBD)</strain>
    </source>
</reference>
<accession>A0A180GU74</accession>
<dbReference type="EnsemblFungi" id="PTTG_26538-t43_1">
    <property type="protein sequence ID" value="PTTG_26538-t43_1-p1"/>
    <property type="gene ID" value="PTTG_26538"/>
</dbReference>
<dbReference type="EMBL" id="ADAS02000025">
    <property type="protein sequence ID" value="OAV95852.1"/>
    <property type="molecule type" value="Genomic_DNA"/>
</dbReference>
<dbReference type="PANTHER" id="PTHR33246:SF51">
    <property type="entry name" value="MYB_SANT-LIKE DOMAIN-CONTAINING PROTEIN"/>
    <property type="match status" value="1"/>
</dbReference>
<dbReference type="PANTHER" id="PTHR33246">
    <property type="entry name" value="CCHC-TYPE DOMAIN-CONTAINING PROTEIN"/>
    <property type="match status" value="1"/>
</dbReference>
<reference evidence="1" key="1">
    <citation type="submission" date="2009-11" db="EMBL/GenBank/DDBJ databases">
        <authorList>
            <consortium name="The Broad Institute Genome Sequencing Platform"/>
            <person name="Ward D."/>
            <person name="Feldgarden M."/>
            <person name="Earl A."/>
            <person name="Young S.K."/>
            <person name="Zeng Q."/>
            <person name="Koehrsen M."/>
            <person name="Alvarado L."/>
            <person name="Berlin A."/>
            <person name="Bochicchio J."/>
            <person name="Borenstein D."/>
            <person name="Chapman S.B."/>
            <person name="Chen Z."/>
            <person name="Engels R."/>
            <person name="Freedman E."/>
            <person name="Gellesch M."/>
            <person name="Goldberg J."/>
            <person name="Griggs A."/>
            <person name="Gujja S."/>
            <person name="Heilman E."/>
            <person name="Heiman D."/>
            <person name="Hepburn T."/>
            <person name="Howarth C."/>
            <person name="Jen D."/>
            <person name="Larson L."/>
            <person name="Lewis B."/>
            <person name="Mehta T."/>
            <person name="Park D."/>
            <person name="Pearson M."/>
            <person name="Roberts A."/>
            <person name="Saif S."/>
            <person name="Shea T."/>
            <person name="Shenoy N."/>
            <person name="Sisk P."/>
            <person name="Stolte C."/>
            <person name="Sykes S."/>
            <person name="Thomson T."/>
            <person name="Walk T."/>
            <person name="White J."/>
            <person name="Yandava C."/>
            <person name="Izard J."/>
            <person name="Baranova O.V."/>
            <person name="Blanton J.M."/>
            <person name="Tanner A.C."/>
            <person name="Dewhirst F.E."/>
            <person name="Haas B."/>
            <person name="Nusbaum C."/>
            <person name="Birren B."/>
        </authorList>
    </citation>
    <scope>NUCLEOTIDE SEQUENCE [LARGE SCALE GENOMIC DNA]</scope>
    <source>
        <strain evidence="1">1-1 BBBD Race 1</strain>
    </source>
</reference>
<reference evidence="2" key="4">
    <citation type="submission" date="2025-05" db="UniProtKB">
        <authorList>
            <consortium name="EnsemblFungi"/>
        </authorList>
    </citation>
    <scope>IDENTIFICATION</scope>
    <source>
        <strain evidence="2">isolate 1-1 / race 1 (BBBD)</strain>
    </source>
</reference>
<evidence type="ECO:0000313" key="3">
    <source>
        <dbReference type="Proteomes" id="UP000005240"/>
    </source>
</evidence>
<dbReference type="Proteomes" id="UP000005240">
    <property type="component" value="Unassembled WGS sequence"/>
</dbReference>
<name>A0A180GU74_PUCT1</name>